<evidence type="ECO:0008006" key="4">
    <source>
        <dbReference type="Google" id="ProtNLM"/>
    </source>
</evidence>
<protein>
    <recommendedName>
        <fullName evidence="4">Sugar kinase</fullName>
    </recommendedName>
</protein>
<gene>
    <name evidence="2" type="ORF">GCM10010315_44250</name>
</gene>
<evidence type="ECO:0000313" key="2">
    <source>
        <dbReference type="EMBL" id="GAA2721438.1"/>
    </source>
</evidence>
<reference evidence="2 3" key="1">
    <citation type="journal article" date="2019" name="Int. J. Syst. Evol. Microbiol.">
        <title>The Global Catalogue of Microorganisms (GCM) 10K type strain sequencing project: providing services to taxonomists for standard genome sequencing and annotation.</title>
        <authorList>
            <consortium name="The Broad Institute Genomics Platform"/>
            <consortium name="The Broad Institute Genome Sequencing Center for Infectious Disease"/>
            <person name="Wu L."/>
            <person name="Ma J."/>
        </authorList>
    </citation>
    <scope>NUCLEOTIDE SEQUENCE [LARGE SCALE GENOMIC DNA]</scope>
    <source>
        <strain evidence="2 3">JCM 4542</strain>
    </source>
</reference>
<dbReference type="RefSeq" id="WP_344437193.1">
    <property type="nucleotide sequence ID" value="NZ_BAAASL010000017.1"/>
</dbReference>
<keyword evidence="1" id="KW-0472">Membrane</keyword>
<comment type="caution">
    <text evidence="2">The sequence shown here is derived from an EMBL/GenBank/DDBJ whole genome shotgun (WGS) entry which is preliminary data.</text>
</comment>
<proteinExistence type="predicted"/>
<dbReference type="EMBL" id="BAAASL010000017">
    <property type="protein sequence ID" value="GAA2721438.1"/>
    <property type="molecule type" value="Genomic_DNA"/>
</dbReference>
<evidence type="ECO:0000313" key="3">
    <source>
        <dbReference type="Proteomes" id="UP001500886"/>
    </source>
</evidence>
<accession>A0ABN3TZG0</accession>
<organism evidence="2 3">
    <name type="scientific">Streptomyces luteosporeus</name>
    <dbReference type="NCBI Taxonomy" id="173856"/>
    <lineage>
        <taxon>Bacteria</taxon>
        <taxon>Bacillati</taxon>
        <taxon>Actinomycetota</taxon>
        <taxon>Actinomycetes</taxon>
        <taxon>Kitasatosporales</taxon>
        <taxon>Streptomycetaceae</taxon>
        <taxon>Streptomyces</taxon>
    </lineage>
</organism>
<name>A0ABN3TZG0_9ACTN</name>
<dbReference type="Proteomes" id="UP001500886">
    <property type="component" value="Unassembled WGS sequence"/>
</dbReference>
<keyword evidence="1" id="KW-1133">Transmembrane helix</keyword>
<sequence length="178" mass="20020">MHHTEQPVPWRGPRWVKPVVVFLLIAIPAGYLYISAMQSRSGSESKREEAAATGLEPGWPSRLQRRIYGMTVPPYAQHVASFETNSWKASSLYLRFTTTRSAFDTWLQQIGTDASALRDGEVPIDEDEAAVVGWKFTGAHHWKGAVHTQDKPKPNFEIVANMDDPQRPRVYVVSTTTP</sequence>
<keyword evidence="3" id="KW-1185">Reference proteome</keyword>
<feature type="transmembrane region" description="Helical" evidence="1">
    <location>
        <begin position="15"/>
        <end position="34"/>
    </location>
</feature>
<keyword evidence="1" id="KW-0812">Transmembrane</keyword>
<evidence type="ECO:0000256" key="1">
    <source>
        <dbReference type="SAM" id="Phobius"/>
    </source>
</evidence>